<evidence type="ECO:0000313" key="3">
    <source>
        <dbReference type="Proteomes" id="UP000001022"/>
    </source>
</evidence>
<keyword evidence="1" id="KW-0472">Membrane</keyword>
<feature type="transmembrane region" description="Helical" evidence="1">
    <location>
        <begin position="20"/>
        <end position="38"/>
    </location>
</feature>
<proteinExistence type="predicted"/>
<organism evidence="2 3">
    <name type="scientific">Haemophilus ducreyi (strain 35000HP / ATCC 700724)</name>
    <dbReference type="NCBI Taxonomy" id="233412"/>
    <lineage>
        <taxon>Bacteria</taxon>
        <taxon>Pseudomonadati</taxon>
        <taxon>Pseudomonadota</taxon>
        <taxon>Gammaproteobacteria</taxon>
        <taxon>Pasteurellales</taxon>
        <taxon>Pasteurellaceae</taxon>
        <taxon>Haemophilus</taxon>
    </lineage>
</organism>
<dbReference type="HOGENOM" id="CLU_3310567_0_0_6"/>
<dbReference type="AlphaFoldDB" id="Q7VKC7"/>
<dbReference type="EMBL" id="AE017143">
    <property type="protein sequence ID" value="AAP96705.1"/>
    <property type="molecule type" value="Genomic_DNA"/>
</dbReference>
<keyword evidence="1" id="KW-0812">Transmembrane</keyword>
<sequence length="39" mass="4741">MIAVIDYYINYKSRYNFFPVTGKYLLHFASIFLLVINYE</sequence>
<keyword evidence="3" id="KW-1185">Reference proteome</keyword>
<protein>
    <submittedName>
        <fullName evidence="2">Uncharacterized protein</fullName>
    </submittedName>
</protein>
<reference evidence="3" key="1">
    <citation type="submission" date="2003-06" db="EMBL/GenBank/DDBJ databases">
        <title>The complete genome sequence of Haemophilus ducreyi.</title>
        <authorList>
            <person name="Munson R.S. Jr."/>
            <person name="Ray W.C."/>
            <person name="Mahairas G."/>
            <person name="Sabo P."/>
            <person name="Mungur R."/>
            <person name="Johnson L."/>
            <person name="Nguyen D."/>
            <person name="Wang J."/>
            <person name="Forst C."/>
            <person name="Hood L."/>
        </authorList>
    </citation>
    <scope>NUCLEOTIDE SEQUENCE [LARGE SCALE GENOMIC DNA]</scope>
    <source>
        <strain evidence="3">35000HP / ATCC 700724</strain>
    </source>
</reference>
<keyword evidence="1" id="KW-1133">Transmembrane helix</keyword>
<dbReference type="Proteomes" id="UP000001022">
    <property type="component" value="Chromosome"/>
</dbReference>
<accession>Q7VKC7</accession>
<dbReference type="KEGG" id="hdu:HD_1989"/>
<evidence type="ECO:0000256" key="1">
    <source>
        <dbReference type="SAM" id="Phobius"/>
    </source>
</evidence>
<name>Q7VKC7_HAEDU</name>
<gene>
    <name evidence="2" type="ordered locus">HD_1989</name>
</gene>
<dbReference type="STRING" id="233412.HD_1989"/>
<evidence type="ECO:0000313" key="2">
    <source>
        <dbReference type="EMBL" id="AAP96705.1"/>
    </source>
</evidence>